<evidence type="ECO:0008006" key="3">
    <source>
        <dbReference type="Google" id="ProtNLM"/>
    </source>
</evidence>
<dbReference type="InterPro" id="IPR019271">
    <property type="entry name" value="DUF2284_metal-binding"/>
</dbReference>
<protein>
    <recommendedName>
        <fullName evidence="3">DUF2284 domain-containing protein</fullName>
    </recommendedName>
</protein>
<dbReference type="OrthoDB" id="5420534at2"/>
<organism evidence="1 2">
    <name type="scientific">Butyricimonas faecalis</name>
    <dbReference type="NCBI Taxonomy" id="2093856"/>
    <lineage>
        <taxon>Bacteria</taxon>
        <taxon>Pseudomonadati</taxon>
        <taxon>Bacteroidota</taxon>
        <taxon>Bacteroidia</taxon>
        <taxon>Bacteroidales</taxon>
        <taxon>Odoribacteraceae</taxon>
        <taxon>Butyricimonas</taxon>
    </lineage>
</organism>
<evidence type="ECO:0000313" key="1">
    <source>
        <dbReference type="EMBL" id="AZS30049.1"/>
    </source>
</evidence>
<name>A0A3Q9IR10_9BACT</name>
<accession>A0A3Q9IR10</accession>
<reference evidence="1 2" key="1">
    <citation type="submission" date="2018-10" db="EMBL/GenBank/DDBJ databases">
        <title>Butyricimonas faecalis sp. nov., isolated from human faeces and emended description of the genus Butyricimonas.</title>
        <authorList>
            <person name="Le Roy T."/>
            <person name="Van der Smissen P."/>
            <person name="Paquot A."/>
            <person name="Delzenne N."/>
            <person name="Muccioli G."/>
            <person name="Collet J.-F."/>
            <person name="Cani P.D."/>
        </authorList>
    </citation>
    <scope>NUCLEOTIDE SEQUENCE [LARGE SCALE GENOMIC DNA]</scope>
    <source>
        <strain evidence="1 2">H184</strain>
    </source>
</reference>
<dbReference type="Pfam" id="PF10050">
    <property type="entry name" value="DUF2284"/>
    <property type="match status" value="1"/>
</dbReference>
<proteinExistence type="predicted"/>
<dbReference type="KEGG" id="buy:D8S85_11160"/>
<dbReference type="AlphaFoldDB" id="A0A3Q9IR10"/>
<gene>
    <name evidence="1" type="ORF">D8S85_11160</name>
</gene>
<keyword evidence="2" id="KW-1185">Reference proteome</keyword>
<dbReference type="RefSeq" id="WP_106480770.1">
    <property type="nucleotide sequence ID" value="NZ_CP032819.1"/>
</dbReference>
<dbReference type="Proteomes" id="UP000270673">
    <property type="component" value="Chromosome"/>
</dbReference>
<sequence>MYTLTHHIVSLPTSQYIQEFRDPEKFISFCRQCERYNRCWACPPFEFNTDEYLSGYQQTYIIGTKITFDTATRDSCTTLEEHKTISLQTIESVRKIIDPRLLTLEHEYSGSRAFYAGTCHLCPKNTCTRINGHPCLHPQEIRPSLESVGFDISKTTSELLHIELQWSNDAHLPEYLTLVSGLFTKESAYAPISTRISSLLTV</sequence>
<dbReference type="EMBL" id="CP032819">
    <property type="protein sequence ID" value="AZS30049.1"/>
    <property type="molecule type" value="Genomic_DNA"/>
</dbReference>
<evidence type="ECO:0000313" key="2">
    <source>
        <dbReference type="Proteomes" id="UP000270673"/>
    </source>
</evidence>